<accession>A0ABR6BLZ5</accession>
<keyword evidence="2" id="KW-1185">Reference proteome</keyword>
<organism evidence="1 2">
    <name type="scientific">Kutzneria viridogrisea</name>
    <dbReference type="NCBI Taxonomy" id="47990"/>
    <lineage>
        <taxon>Bacteria</taxon>
        <taxon>Bacillati</taxon>
        <taxon>Actinomycetota</taxon>
        <taxon>Actinomycetes</taxon>
        <taxon>Pseudonocardiales</taxon>
        <taxon>Pseudonocardiaceae</taxon>
        <taxon>Kutzneria</taxon>
    </lineage>
</organism>
<dbReference type="EMBL" id="JACJID010000003">
    <property type="protein sequence ID" value="MBA8927720.1"/>
    <property type="molecule type" value="Genomic_DNA"/>
</dbReference>
<reference evidence="1 2" key="1">
    <citation type="submission" date="2020-08" db="EMBL/GenBank/DDBJ databases">
        <title>Genomic Encyclopedia of Archaeal and Bacterial Type Strains, Phase II (KMG-II): from individual species to whole genera.</title>
        <authorList>
            <person name="Goeker M."/>
        </authorList>
    </citation>
    <scope>NUCLEOTIDE SEQUENCE [LARGE SCALE GENOMIC DNA]</scope>
    <source>
        <strain evidence="1 2">DSM 43850</strain>
    </source>
</reference>
<sequence>MSDTEPTWSPADNPYAIAVSESQWWLRCALLTSQRMRDDDDPRSSGFSSRQIDARQLVVALWQLLMAEKLQQAALRALGIDRAVYAELSRARQRFEKALPGIKHMRDALMHFDEWARGVGNGPQKKDVEAGKALRDVASAYWGFDYAPEKDTITLGPYVIEVEAAIRAATALADDIYQAARAVDQRRTVELRAQVVDALAAAGVSCGSAGDVLKVSLGLDTRIWLSLDVMAAEQDHRPLSEQVVAALAVASLQLLSSAEPQSSNPAKRLLTGEALYVTPVNAQK</sequence>
<dbReference type="RefSeq" id="WP_182838463.1">
    <property type="nucleotide sequence ID" value="NZ_BAAABQ010000025.1"/>
</dbReference>
<comment type="caution">
    <text evidence="1">The sequence shown here is derived from an EMBL/GenBank/DDBJ whole genome shotgun (WGS) entry which is preliminary data.</text>
</comment>
<protein>
    <submittedName>
        <fullName evidence="1">Uncharacterized protein</fullName>
    </submittedName>
</protein>
<evidence type="ECO:0000313" key="2">
    <source>
        <dbReference type="Proteomes" id="UP000517916"/>
    </source>
</evidence>
<proteinExistence type="predicted"/>
<evidence type="ECO:0000313" key="1">
    <source>
        <dbReference type="EMBL" id="MBA8927720.1"/>
    </source>
</evidence>
<dbReference type="Proteomes" id="UP000517916">
    <property type="component" value="Unassembled WGS sequence"/>
</dbReference>
<gene>
    <name evidence="1" type="ORF">BC739_004926</name>
</gene>
<name>A0ABR6BLZ5_9PSEU</name>